<comment type="subcellular location">
    <subcellularLocation>
        <location evidence="1 7">Cell membrane</location>
        <topology evidence="1 7">Multi-pass membrane protein</topology>
    </subcellularLocation>
</comment>
<accession>A0ABY4MVQ1</accession>
<keyword evidence="5 7" id="KW-1133">Transmembrane helix</keyword>
<dbReference type="PANTHER" id="PTHR43386:SF1">
    <property type="entry name" value="D,D-DIPEPTIDE TRANSPORT SYSTEM PERMEASE PROTEIN DDPC-RELATED"/>
    <property type="match status" value="1"/>
</dbReference>
<evidence type="ECO:0000313" key="9">
    <source>
        <dbReference type="EMBL" id="UQN13874.1"/>
    </source>
</evidence>
<evidence type="ECO:0000256" key="7">
    <source>
        <dbReference type="RuleBase" id="RU363032"/>
    </source>
</evidence>
<dbReference type="PROSITE" id="PS50928">
    <property type="entry name" value="ABC_TM1"/>
    <property type="match status" value="1"/>
</dbReference>
<evidence type="ECO:0000256" key="5">
    <source>
        <dbReference type="ARBA" id="ARBA00022989"/>
    </source>
</evidence>
<dbReference type="EMBL" id="CP097160">
    <property type="protein sequence ID" value="UQN13874.1"/>
    <property type="molecule type" value="Genomic_DNA"/>
</dbReference>
<keyword evidence="2 7" id="KW-0813">Transport</keyword>
<protein>
    <submittedName>
        <fullName evidence="9">ABC transporter permease</fullName>
    </submittedName>
</protein>
<evidence type="ECO:0000256" key="2">
    <source>
        <dbReference type="ARBA" id="ARBA00022448"/>
    </source>
</evidence>
<dbReference type="Pfam" id="PF00528">
    <property type="entry name" value="BPD_transp_1"/>
    <property type="match status" value="1"/>
</dbReference>
<name>A0ABY4MVQ1_9MICO</name>
<proteinExistence type="inferred from homology"/>
<dbReference type="InterPro" id="IPR050366">
    <property type="entry name" value="BP-dependent_transpt_permease"/>
</dbReference>
<dbReference type="CDD" id="cd06261">
    <property type="entry name" value="TM_PBP2"/>
    <property type="match status" value="1"/>
</dbReference>
<evidence type="ECO:0000256" key="4">
    <source>
        <dbReference type="ARBA" id="ARBA00022692"/>
    </source>
</evidence>
<dbReference type="SUPFAM" id="SSF161098">
    <property type="entry name" value="MetI-like"/>
    <property type="match status" value="1"/>
</dbReference>
<feature type="transmembrane region" description="Helical" evidence="7">
    <location>
        <begin position="83"/>
        <end position="112"/>
    </location>
</feature>
<evidence type="ECO:0000256" key="3">
    <source>
        <dbReference type="ARBA" id="ARBA00022475"/>
    </source>
</evidence>
<keyword evidence="6 7" id="KW-0472">Membrane</keyword>
<reference evidence="9" key="1">
    <citation type="submission" date="2022-05" db="EMBL/GenBank/DDBJ databases">
        <title>Complete genome sequence of toluene-degrading Gulosibacter sediminis strain ACHW.36C.</title>
        <authorList>
            <person name="Wai A.C."/>
            <person name="Lai G.K."/>
            <person name="Griffin S.D."/>
            <person name="Leung F.C."/>
        </authorList>
    </citation>
    <scope>NUCLEOTIDE SEQUENCE [LARGE SCALE GENOMIC DNA]</scope>
    <source>
        <strain evidence="9">ACHW.36C</strain>
    </source>
</reference>
<evidence type="ECO:0000259" key="8">
    <source>
        <dbReference type="PROSITE" id="PS50928"/>
    </source>
</evidence>
<sequence length="282" mass="29379">MTSLTQVTGATGSRRKAGLAGNIGLGVAVLVVLVVIAWAIWPGLFTATDPAAVDTADRLQSPSGEHPFGTNQLGQDVYARTVYAASVTLSAAALAVGLGFVVGSVLGLLAGYLRGWVDEVIMRIVDVFLSIPAILLSIAIVASLGFGIVEIGVAVGITSMATFARVMRSSVLQNAQAVYVEAALMSGARWYTVLWRHILPNSITPVISLIALEFGVALLAISSLSFLGFGAPPDVPEWGALISAGRDYMATAWWLTVLPGLVIAIVVLATSYISNRIARAGK</sequence>
<dbReference type="InterPro" id="IPR035906">
    <property type="entry name" value="MetI-like_sf"/>
</dbReference>
<feature type="transmembrane region" description="Helical" evidence="7">
    <location>
        <begin position="20"/>
        <end position="41"/>
    </location>
</feature>
<keyword evidence="4 7" id="KW-0812">Transmembrane</keyword>
<evidence type="ECO:0000256" key="1">
    <source>
        <dbReference type="ARBA" id="ARBA00004651"/>
    </source>
</evidence>
<dbReference type="Gene3D" id="1.10.3720.10">
    <property type="entry name" value="MetI-like"/>
    <property type="match status" value="1"/>
</dbReference>
<feature type="transmembrane region" description="Helical" evidence="7">
    <location>
        <begin position="206"/>
        <end position="231"/>
    </location>
</feature>
<dbReference type="PANTHER" id="PTHR43386">
    <property type="entry name" value="OLIGOPEPTIDE TRANSPORT SYSTEM PERMEASE PROTEIN APPC"/>
    <property type="match status" value="1"/>
</dbReference>
<comment type="similarity">
    <text evidence="7">Belongs to the binding-protein-dependent transport system permease family.</text>
</comment>
<feature type="transmembrane region" description="Helical" evidence="7">
    <location>
        <begin position="124"/>
        <end position="157"/>
    </location>
</feature>
<feature type="domain" description="ABC transmembrane type-1" evidence="8">
    <location>
        <begin position="85"/>
        <end position="274"/>
    </location>
</feature>
<organism evidence="9">
    <name type="scientific">Gulosibacter sediminis</name>
    <dbReference type="NCBI Taxonomy" id="1729695"/>
    <lineage>
        <taxon>Bacteria</taxon>
        <taxon>Bacillati</taxon>
        <taxon>Actinomycetota</taxon>
        <taxon>Actinomycetes</taxon>
        <taxon>Micrococcales</taxon>
        <taxon>Microbacteriaceae</taxon>
        <taxon>Gulosibacter</taxon>
    </lineage>
</organism>
<evidence type="ECO:0000256" key="6">
    <source>
        <dbReference type="ARBA" id="ARBA00023136"/>
    </source>
</evidence>
<feature type="transmembrane region" description="Helical" evidence="7">
    <location>
        <begin position="177"/>
        <end position="194"/>
    </location>
</feature>
<feature type="transmembrane region" description="Helical" evidence="7">
    <location>
        <begin position="251"/>
        <end position="273"/>
    </location>
</feature>
<dbReference type="InterPro" id="IPR000515">
    <property type="entry name" value="MetI-like"/>
</dbReference>
<keyword evidence="3" id="KW-1003">Cell membrane</keyword>
<gene>
    <name evidence="9" type="ORF">M3M28_07280</name>
</gene>